<dbReference type="EMBL" id="CP040908">
    <property type="protein sequence ID" value="QLL59403.1"/>
    <property type="molecule type" value="Genomic_DNA"/>
</dbReference>
<evidence type="ECO:0000256" key="3">
    <source>
        <dbReference type="ARBA" id="ARBA00022692"/>
    </source>
</evidence>
<organism evidence="7 8">
    <name type="scientific">Empedobacter falsenii</name>
    <dbReference type="NCBI Taxonomy" id="343874"/>
    <lineage>
        <taxon>Bacteria</taxon>
        <taxon>Pseudomonadati</taxon>
        <taxon>Bacteroidota</taxon>
        <taxon>Flavobacteriia</taxon>
        <taxon>Flavobacteriales</taxon>
        <taxon>Weeksellaceae</taxon>
        <taxon>Empedobacter</taxon>
    </lineage>
</organism>
<keyword evidence="3 6" id="KW-0812">Transmembrane</keyword>
<feature type="transmembrane region" description="Helical" evidence="6">
    <location>
        <begin position="250"/>
        <end position="272"/>
    </location>
</feature>
<dbReference type="GeneID" id="78402891"/>
<feature type="transmembrane region" description="Helical" evidence="6">
    <location>
        <begin position="332"/>
        <end position="353"/>
    </location>
</feature>
<proteinExistence type="predicted"/>
<dbReference type="PANTHER" id="PTHR30250">
    <property type="entry name" value="PST FAMILY PREDICTED COLANIC ACID TRANSPORTER"/>
    <property type="match status" value="1"/>
</dbReference>
<protein>
    <submittedName>
        <fullName evidence="7">Polysaccharide biosynthesis protein</fullName>
    </submittedName>
</protein>
<dbReference type="GO" id="GO:0005886">
    <property type="term" value="C:plasma membrane"/>
    <property type="evidence" value="ECO:0007669"/>
    <property type="project" value="UniProtKB-SubCell"/>
</dbReference>
<keyword evidence="5 6" id="KW-0472">Membrane</keyword>
<keyword evidence="8" id="KW-1185">Reference proteome</keyword>
<feature type="transmembrane region" description="Helical" evidence="6">
    <location>
        <begin position="224"/>
        <end position="244"/>
    </location>
</feature>
<name>A0A7H9DW15_9FLAO</name>
<feature type="transmembrane region" description="Helical" evidence="6">
    <location>
        <begin position="390"/>
        <end position="412"/>
    </location>
</feature>
<feature type="transmembrane region" description="Helical" evidence="6">
    <location>
        <begin position="120"/>
        <end position="142"/>
    </location>
</feature>
<feature type="transmembrane region" description="Helical" evidence="6">
    <location>
        <begin position="293"/>
        <end position="312"/>
    </location>
</feature>
<feature type="transmembrane region" description="Helical" evidence="6">
    <location>
        <begin position="16"/>
        <end position="37"/>
    </location>
</feature>
<dbReference type="RefSeq" id="WP_180905342.1">
    <property type="nucleotide sequence ID" value="NZ_CP040908.1"/>
</dbReference>
<feature type="transmembrane region" description="Helical" evidence="6">
    <location>
        <begin position="177"/>
        <end position="195"/>
    </location>
</feature>
<comment type="subcellular location">
    <subcellularLocation>
        <location evidence="1">Cell membrane</location>
        <topology evidence="1">Multi-pass membrane protein</topology>
    </subcellularLocation>
</comment>
<feature type="transmembrane region" description="Helical" evidence="6">
    <location>
        <begin position="49"/>
        <end position="71"/>
    </location>
</feature>
<evidence type="ECO:0000256" key="5">
    <source>
        <dbReference type="ARBA" id="ARBA00023136"/>
    </source>
</evidence>
<gene>
    <name evidence="7" type="ORF">FH779_15505</name>
</gene>
<evidence type="ECO:0000256" key="4">
    <source>
        <dbReference type="ARBA" id="ARBA00022989"/>
    </source>
</evidence>
<evidence type="ECO:0000256" key="1">
    <source>
        <dbReference type="ARBA" id="ARBA00004651"/>
    </source>
</evidence>
<dbReference type="KEGG" id="efal:FH779_15505"/>
<sequence>MKDLIKFIQSFLQNNGFYVFLSFVVEKLVMLINTIFIVKMIPQDEFGRITLIASIIGFVAPWNGLGSLQVLMKFGAGEENEQTRKDLSRKLFRNGVINQLILCSIFIVIANFYAIKFDHLLWIILLFSVRLFGMFFQSHLTIDYRINGFNKKFASLNMLINCLGLIFTFFLTINFGAIGYMTSLAITPFISLFFYSKTILQQSINDLSEMNWKMMWKYGRMESLAYFASELLFSIDIAMIAIFMTDKDIALYKVAILLPMNLLFIPTILFQTDFPRIIKNSQNKDFLKFYIKNYYKLFILIGISILLGSYFLRDFIIELFFNKSYLAGDTVFFIATIAVVLAMLFRVLFLNLFSAVGLFTYSVRVSIVSIITLIIADSILIPFYQLNGAAFGFLIMYIVSGLYATFIFRNYLKKL</sequence>
<evidence type="ECO:0000313" key="7">
    <source>
        <dbReference type="EMBL" id="QLL59403.1"/>
    </source>
</evidence>
<dbReference type="Proteomes" id="UP000510643">
    <property type="component" value="Chromosome"/>
</dbReference>
<accession>A0A7H9DW15</accession>
<feature type="transmembrane region" description="Helical" evidence="6">
    <location>
        <begin position="365"/>
        <end position="384"/>
    </location>
</feature>
<keyword evidence="2" id="KW-1003">Cell membrane</keyword>
<feature type="transmembrane region" description="Helical" evidence="6">
    <location>
        <begin position="154"/>
        <end position="171"/>
    </location>
</feature>
<evidence type="ECO:0000256" key="6">
    <source>
        <dbReference type="SAM" id="Phobius"/>
    </source>
</evidence>
<feature type="transmembrane region" description="Helical" evidence="6">
    <location>
        <begin position="91"/>
        <end position="114"/>
    </location>
</feature>
<keyword evidence="4 6" id="KW-1133">Transmembrane helix</keyword>
<evidence type="ECO:0000256" key="2">
    <source>
        <dbReference type="ARBA" id="ARBA00022475"/>
    </source>
</evidence>
<dbReference type="AlphaFoldDB" id="A0A7H9DW15"/>
<dbReference type="PANTHER" id="PTHR30250:SF11">
    <property type="entry name" value="O-ANTIGEN TRANSPORTER-RELATED"/>
    <property type="match status" value="1"/>
</dbReference>
<reference evidence="7 8" key="1">
    <citation type="submission" date="2019-06" db="EMBL/GenBank/DDBJ databases">
        <title>Emergence of pandrug resistant Empedobacter falsenii in China.</title>
        <authorList>
            <person name="Dong N."/>
            <person name="Chen S."/>
            <person name="Zhang R."/>
        </authorList>
    </citation>
    <scope>NUCLEOTIDE SEQUENCE [LARGE SCALE GENOMIC DNA]</scope>
    <source>
        <strain evidence="7 8">1681-1</strain>
    </source>
</reference>
<dbReference type="InterPro" id="IPR050833">
    <property type="entry name" value="Poly_Biosynth_Transport"/>
</dbReference>
<evidence type="ECO:0000313" key="8">
    <source>
        <dbReference type="Proteomes" id="UP000510643"/>
    </source>
</evidence>